<evidence type="ECO:0000313" key="1">
    <source>
        <dbReference type="EMBL" id="XDQ31411.1"/>
    </source>
</evidence>
<accession>A0AB39PLF7</accession>
<reference evidence="1" key="1">
    <citation type="submission" date="2024-07" db="EMBL/GenBank/DDBJ databases">
        <authorList>
            <person name="Yu S.T."/>
        </authorList>
    </citation>
    <scope>NUCLEOTIDE SEQUENCE</scope>
    <source>
        <strain evidence="1">R21</strain>
    </source>
</reference>
<gene>
    <name evidence="1" type="ORF">AB5J56_44935</name>
</gene>
<protein>
    <submittedName>
        <fullName evidence="1">Uncharacterized protein</fullName>
    </submittedName>
</protein>
<proteinExistence type="predicted"/>
<name>A0AB39PLF7_9ACTN</name>
<dbReference type="RefSeq" id="WP_369242295.1">
    <property type="nucleotide sequence ID" value="NZ_CP163435.1"/>
</dbReference>
<dbReference type="AlphaFoldDB" id="A0AB39PLF7"/>
<sequence length="81" mass="8636">MVTDGDRSDQFDIIDALVHLADIAVTRTLPAATDPAPPAQASAWAAGTAPEPGRMALIHETATRAAMVGQDRKRQVTRSRK</sequence>
<organism evidence="1">
    <name type="scientific">Streptomyces sp. R21</name>
    <dbReference type="NCBI Taxonomy" id="3238627"/>
    <lineage>
        <taxon>Bacteria</taxon>
        <taxon>Bacillati</taxon>
        <taxon>Actinomycetota</taxon>
        <taxon>Actinomycetes</taxon>
        <taxon>Kitasatosporales</taxon>
        <taxon>Streptomycetaceae</taxon>
        <taxon>Streptomyces</taxon>
    </lineage>
</organism>
<dbReference type="EMBL" id="CP163435">
    <property type="protein sequence ID" value="XDQ31411.1"/>
    <property type="molecule type" value="Genomic_DNA"/>
</dbReference>